<evidence type="ECO:0000256" key="1">
    <source>
        <dbReference type="SAM" id="MobiDB-lite"/>
    </source>
</evidence>
<feature type="region of interest" description="Disordered" evidence="1">
    <location>
        <begin position="153"/>
        <end position="174"/>
    </location>
</feature>
<gene>
    <name evidence="2" type="ORF">K788_0002825</name>
</gene>
<dbReference type="AlphaFoldDB" id="A0A0P0RCQ9"/>
<accession>A0A0P0RCQ9</accession>
<organism evidence="2 3">
    <name type="scientific">Paraburkholderia caribensis MBA4</name>
    <dbReference type="NCBI Taxonomy" id="1323664"/>
    <lineage>
        <taxon>Bacteria</taxon>
        <taxon>Pseudomonadati</taxon>
        <taxon>Pseudomonadota</taxon>
        <taxon>Betaproteobacteria</taxon>
        <taxon>Burkholderiales</taxon>
        <taxon>Burkholderiaceae</taxon>
        <taxon>Paraburkholderia</taxon>
    </lineage>
</organism>
<protein>
    <submittedName>
        <fullName evidence="2">Uncharacterized protein</fullName>
    </submittedName>
</protein>
<name>A0A0P0RCQ9_9BURK</name>
<dbReference type="RefSeq" id="WP_035989390.1">
    <property type="nucleotide sequence ID" value="NZ_CP012747.1"/>
</dbReference>
<dbReference type="EMBL" id="CP012747">
    <property type="protein sequence ID" value="ALL66306.1"/>
    <property type="molecule type" value="Genomic_DNA"/>
</dbReference>
<evidence type="ECO:0000313" key="2">
    <source>
        <dbReference type="EMBL" id="ALL66306.1"/>
    </source>
</evidence>
<evidence type="ECO:0000313" key="3">
    <source>
        <dbReference type="Proteomes" id="UP000019146"/>
    </source>
</evidence>
<dbReference type="GeneID" id="69970286"/>
<proteinExistence type="predicted"/>
<dbReference type="Proteomes" id="UP000019146">
    <property type="component" value="Chromosome 2"/>
</dbReference>
<reference evidence="2 3" key="1">
    <citation type="journal article" date="2014" name="Genome Announc.">
        <title>Draft Genome Sequence of the Haloacid-Degrading Burkholderia caribensis Strain MBA4.</title>
        <authorList>
            <person name="Pan Y."/>
            <person name="Kong K.F."/>
            <person name="Tsang J.S."/>
        </authorList>
    </citation>
    <scope>NUCLEOTIDE SEQUENCE [LARGE SCALE GENOMIC DNA]</scope>
    <source>
        <strain evidence="2 3">MBA4</strain>
    </source>
</reference>
<dbReference type="KEGG" id="bcai:K788_0002825"/>
<sequence length="174" mass="19401">MGSTRRDAPTDALSGKISTLKPMSADVRAQQIRDVVDAFRRLRSSVTRFVQMFAATRDAASMAEDLSSASLRELLSMLANEAQAARFARLRELKIAIRQARVLERTRDAVFSESFSTDPTAMRETVTALERVDAILVGLCVEHVLERHKPAPPRTVALKRAPLPARRRQPEPVH</sequence>